<keyword evidence="2" id="KW-1133">Transmembrane helix</keyword>
<keyword evidence="2" id="KW-0812">Transmembrane</keyword>
<feature type="compositionally biased region" description="Low complexity" evidence="1">
    <location>
        <begin position="54"/>
        <end position="66"/>
    </location>
</feature>
<comment type="caution">
    <text evidence="3">The sequence shown here is derived from an EMBL/GenBank/DDBJ whole genome shotgun (WGS) entry which is preliminary data.</text>
</comment>
<dbReference type="AlphaFoldDB" id="A0A1F6Y2K7"/>
<proteinExistence type="predicted"/>
<feature type="region of interest" description="Disordered" evidence="1">
    <location>
        <begin position="33"/>
        <end position="66"/>
    </location>
</feature>
<evidence type="ECO:0000256" key="1">
    <source>
        <dbReference type="SAM" id="MobiDB-lite"/>
    </source>
</evidence>
<evidence type="ECO:0000313" key="4">
    <source>
        <dbReference type="Proteomes" id="UP000177693"/>
    </source>
</evidence>
<protein>
    <submittedName>
        <fullName evidence="3">Uncharacterized protein</fullName>
    </submittedName>
</protein>
<name>A0A1F6Y2K7_9BACT</name>
<feature type="transmembrane region" description="Helical" evidence="2">
    <location>
        <begin position="6"/>
        <end position="29"/>
    </location>
</feature>
<organism evidence="3 4">
    <name type="scientific">Candidatus Nomurabacteria bacterium RIFCSPLOWO2_02_FULL_40_67</name>
    <dbReference type="NCBI Taxonomy" id="1801787"/>
    <lineage>
        <taxon>Bacteria</taxon>
        <taxon>Candidatus Nomuraibacteriota</taxon>
    </lineage>
</organism>
<keyword evidence="2" id="KW-0472">Membrane</keyword>
<gene>
    <name evidence="3" type="ORF">A3I23_03815</name>
</gene>
<reference evidence="3 4" key="1">
    <citation type="journal article" date="2016" name="Nat. Commun.">
        <title>Thousands of microbial genomes shed light on interconnected biogeochemical processes in an aquifer system.</title>
        <authorList>
            <person name="Anantharaman K."/>
            <person name="Brown C.T."/>
            <person name="Hug L.A."/>
            <person name="Sharon I."/>
            <person name="Castelle C.J."/>
            <person name="Probst A.J."/>
            <person name="Thomas B.C."/>
            <person name="Singh A."/>
            <person name="Wilkins M.J."/>
            <person name="Karaoz U."/>
            <person name="Brodie E.L."/>
            <person name="Williams K.H."/>
            <person name="Hubbard S.S."/>
            <person name="Banfield J.F."/>
        </authorList>
    </citation>
    <scope>NUCLEOTIDE SEQUENCE [LARGE SCALE GENOMIC DNA]</scope>
</reference>
<evidence type="ECO:0000256" key="2">
    <source>
        <dbReference type="SAM" id="Phobius"/>
    </source>
</evidence>
<evidence type="ECO:0000313" key="3">
    <source>
        <dbReference type="EMBL" id="OGJ00617.1"/>
    </source>
</evidence>
<accession>A0A1F6Y2K7</accession>
<sequence>MKYNKGFAPVLILIIVLGVLAVSGVSYFAGKRSAPKNEVSDNSNYLPPVDQNYNPPTTNNNPPISQPSISNTTVVAEWKSLSSSNLFAISSKENIYLVPDFGVTLGETIDLTGDGLDEGIFGGNGGNNELSFIMVKGSDGKNFVAKQKNKDGTIYPVRLGSVGRVMVQERYELLPNEHGFYTASLSYNEATDKFKCNTNGVSAYSWNSSTKLFEWNQVLTAKYTAQICK</sequence>
<dbReference type="Proteomes" id="UP000177693">
    <property type="component" value="Unassembled WGS sequence"/>
</dbReference>
<dbReference type="EMBL" id="MFVL01000032">
    <property type="protein sequence ID" value="OGJ00617.1"/>
    <property type="molecule type" value="Genomic_DNA"/>
</dbReference>